<comment type="caution">
    <text evidence="3">The sequence shown here is derived from an EMBL/GenBank/DDBJ whole genome shotgun (WGS) entry which is preliminary data.</text>
</comment>
<keyword evidence="1" id="KW-0233">DNA recombination</keyword>
<evidence type="ECO:0000313" key="4">
    <source>
        <dbReference type="Proteomes" id="UP000564604"/>
    </source>
</evidence>
<dbReference type="Gene3D" id="1.10.443.10">
    <property type="entry name" value="Intergrase catalytic core"/>
    <property type="match status" value="1"/>
</dbReference>
<protein>
    <submittedName>
        <fullName evidence="3">Integrase</fullName>
    </submittedName>
</protein>
<evidence type="ECO:0000256" key="2">
    <source>
        <dbReference type="SAM" id="MobiDB-lite"/>
    </source>
</evidence>
<dbReference type="AlphaFoldDB" id="A0A9Q5FRF0"/>
<evidence type="ECO:0000256" key="1">
    <source>
        <dbReference type="ARBA" id="ARBA00023172"/>
    </source>
</evidence>
<dbReference type="GO" id="GO:0003677">
    <property type="term" value="F:DNA binding"/>
    <property type="evidence" value="ECO:0007669"/>
    <property type="project" value="InterPro"/>
</dbReference>
<dbReference type="InterPro" id="IPR013762">
    <property type="entry name" value="Integrase-like_cat_sf"/>
</dbReference>
<reference evidence="3 4" key="1">
    <citation type="journal article" date="2020" name="Front. Microbiol.">
        <title>Genetic Organization of the aprX-lipA2 Operon Affects the Proteolytic Potential of Pseudomonas Species in Milk.</title>
        <authorList>
            <person name="Maier C."/>
            <person name="Huptas C."/>
            <person name="von Neubeck M."/>
            <person name="Scherer S."/>
            <person name="Wenning M."/>
            <person name="Lucking G."/>
        </authorList>
    </citation>
    <scope>NUCLEOTIDE SEQUENCE [LARGE SCALE GENOMIC DNA]</scope>
    <source>
        <strain evidence="3 4">WS 5094</strain>
    </source>
</reference>
<dbReference type="GO" id="GO:0006310">
    <property type="term" value="P:DNA recombination"/>
    <property type="evidence" value="ECO:0007669"/>
    <property type="project" value="UniProtKB-KW"/>
</dbReference>
<dbReference type="Proteomes" id="UP000564604">
    <property type="component" value="Unassembled WGS sequence"/>
</dbReference>
<proteinExistence type="predicted"/>
<dbReference type="SUPFAM" id="SSF56349">
    <property type="entry name" value="DNA breaking-rejoining enzymes"/>
    <property type="match status" value="1"/>
</dbReference>
<gene>
    <name evidence="3" type="ORF">HBN89_24615</name>
</gene>
<evidence type="ECO:0000313" key="3">
    <source>
        <dbReference type="EMBL" id="NNB52401.1"/>
    </source>
</evidence>
<sequence length="522" mass="58464">MTVLHSAPATAPIKRKSDNNKIGKAAKELRDKRLPNLQAVMALADIFAQESEDPKDIFTSSVFALLLCAPSRISEVLALPVDCVHEEMDKEGVSRFGLRFYSGKNYGGNVKWVSTPMIPIARLAIKRLASITEQGRALAKWVSENPHSLYMHENSEGIDIHSPLTRFQTCAALNLNPQSFSEAGTKLFQYKFKNVDSVTYSELLSYAQKRMPQGFPWVSQRAGVRYDNALFSMTANMLHATRANVPFIPWMPTVNVVNNDLSPRESLGDDSSHKSIFDRFGYKHADGSSMKITTHQLRHLIDTMGQRGGLSEEEIARWAGRADPKQNRTYNHVTEIEQVERLEQYHLESAFNAGQDLSHHDPVTKREFELIPKGAVHTTIFGFCVHDFVLSPCGKARDCTNCEEHVCVKKDDERRKRVESLRDDAKAQVSAASEGVDEGLFGADRWLEHHELSLSRLNELVGILNDPHVPEGSLVKLKNENSFSHLRRALGRQKSVVTVKGNVDERAVTDDLLLLMGGKHVG</sequence>
<feature type="region of interest" description="Disordered" evidence="2">
    <location>
        <begin position="1"/>
        <end position="22"/>
    </location>
</feature>
<name>A0A9Q5FRF0_PSEFR</name>
<dbReference type="RefSeq" id="WP_169907999.1">
    <property type="nucleotide sequence ID" value="NZ_JAAQYX010000063.1"/>
</dbReference>
<dbReference type="GO" id="GO:0015074">
    <property type="term" value="P:DNA integration"/>
    <property type="evidence" value="ECO:0007669"/>
    <property type="project" value="InterPro"/>
</dbReference>
<organism evidence="3 4">
    <name type="scientific">Pseudomonas fragi</name>
    <dbReference type="NCBI Taxonomy" id="296"/>
    <lineage>
        <taxon>Bacteria</taxon>
        <taxon>Pseudomonadati</taxon>
        <taxon>Pseudomonadota</taxon>
        <taxon>Gammaproteobacteria</taxon>
        <taxon>Pseudomonadales</taxon>
        <taxon>Pseudomonadaceae</taxon>
        <taxon>Pseudomonas</taxon>
    </lineage>
</organism>
<accession>A0A9Q5FRF0</accession>
<dbReference type="InterPro" id="IPR011010">
    <property type="entry name" value="DNA_brk_join_enz"/>
</dbReference>
<dbReference type="EMBL" id="JAAQYX010000063">
    <property type="protein sequence ID" value="NNB52401.1"/>
    <property type="molecule type" value="Genomic_DNA"/>
</dbReference>